<keyword evidence="4" id="KW-1185">Reference proteome</keyword>
<dbReference type="InterPro" id="IPR013424">
    <property type="entry name" value="Ice-binding_C"/>
</dbReference>
<feature type="domain" description="Ice-binding protein C-terminal" evidence="2">
    <location>
        <begin position="200"/>
        <end position="224"/>
    </location>
</feature>
<evidence type="ECO:0000313" key="3">
    <source>
        <dbReference type="EMBL" id="MCK9685233.1"/>
    </source>
</evidence>
<dbReference type="AlphaFoldDB" id="A0A9X2BY36"/>
<sequence length="232" mass="23088">MQRNFHGKLAVLATLLALSAASRAAATGYQSESDFAAAIAGLSGVQTVDFESVPSGTTFASGTGTGGLVFTYAIAGQMLQVSSTFGTTSGTNYLGLDNPDTAFYLGDSFTISFGRSVTAAGLYLIAGNDAEPGDLELSTASASVFNGATPLDLVDGKAYFLGLVDSAGFGSITITGVPSGGAFLPFSADDITSAVAATSTVPEPGVAASLLAGLGLLGVLARRRAGASSTRQ</sequence>
<dbReference type="NCBIfam" id="TIGR02595">
    <property type="entry name" value="PEP_CTERM"/>
    <property type="match status" value="1"/>
</dbReference>
<proteinExistence type="predicted"/>
<dbReference type="Pfam" id="PF07589">
    <property type="entry name" value="PEP-CTERM"/>
    <property type="match status" value="1"/>
</dbReference>
<dbReference type="EMBL" id="JAJLJH010000001">
    <property type="protein sequence ID" value="MCK9685233.1"/>
    <property type="molecule type" value="Genomic_DNA"/>
</dbReference>
<evidence type="ECO:0000256" key="1">
    <source>
        <dbReference type="SAM" id="SignalP"/>
    </source>
</evidence>
<evidence type="ECO:0000259" key="2">
    <source>
        <dbReference type="Pfam" id="PF07589"/>
    </source>
</evidence>
<accession>A0A9X2BY36</accession>
<feature type="signal peptide" evidence="1">
    <location>
        <begin position="1"/>
        <end position="24"/>
    </location>
</feature>
<name>A0A9X2BY36_9BURK</name>
<protein>
    <submittedName>
        <fullName evidence="3">PEP-CTERM sorting domain-containing protein</fullName>
    </submittedName>
</protein>
<comment type="caution">
    <text evidence="3">The sequence shown here is derived from an EMBL/GenBank/DDBJ whole genome shotgun (WGS) entry which is preliminary data.</text>
</comment>
<dbReference type="RefSeq" id="WP_275681241.1">
    <property type="nucleotide sequence ID" value="NZ_JAJLJH010000001.1"/>
</dbReference>
<reference evidence="3" key="1">
    <citation type="submission" date="2021-11" db="EMBL/GenBank/DDBJ databases">
        <title>BS-T2-15 a new species belonging to the Comamonadaceae family isolated from the soil of a French oak forest.</title>
        <authorList>
            <person name="Mieszkin S."/>
            <person name="Alain K."/>
        </authorList>
    </citation>
    <scope>NUCLEOTIDE SEQUENCE</scope>
    <source>
        <strain evidence="3">BS-T2-15</strain>
    </source>
</reference>
<feature type="chain" id="PRO_5040981116" evidence="1">
    <location>
        <begin position="25"/>
        <end position="232"/>
    </location>
</feature>
<organism evidence="3 4">
    <name type="scientific">Scleromatobacter humisilvae</name>
    <dbReference type="NCBI Taxonomy" id="2897159"/>
    <lineage>
        <taxon>Bacteria</taxon>
        <taxon>Pseudomonadati</taxon>
        <taxon>Pseudomonadota</taxon>
        <taxon>Betaproteobacteria</taxon>
        <taxon>Burkholderiales</taxon>
        <taxon>Sphaerotilaceae</taxon>
        <taxon>Scleromatobacter</taxon>
    </lineage>
</organism>
<gene>
    <name evidence="3" type="ORF">LPC04_05845</name>
</gene>
<dbReference type="Proteomes" id="UP001139353">
    <property type="component" value="Unassembled WGS sequence"/>
</dbReference>
<evidence type="ECO:0000313" key="4">
    <source>
        <dbReference type="Proteomes" id="UP001139353"/>
    </source>
</evidence>
<keyword evidence="1" id="KW-0732">Signal</keyword>